<evidence type="ECO:0000256" key="4">
    <source>
        <dbReference type="ARBA" id="ARBA00023004"/>
    </source>
</evidence>
<keyword evidence="7" id="KW-1185">Reference proteome</keyword>
<keyword evidence="1" id="KW-0479">Metal-binding</keyword>
<dbReference type="PROSITE" id="PS01215">
    <property type="entry name" value="MRP"/>
    <property type="match status" value="1"/>
</dbReference>
<evidence type="ECO:0000256" key="3">
    <source>
        <dbReference type="ARBA" id="ARBA00022840"/>
    </source>
</evidence>
<accession>A0A2J7ZFH9</accession>
<dbReference type="GO" id="GO:0051536">
    <property type="term" value="F:iron-sulfur cluster binding"/>
    <property type="evidence" value="ECO:0007669"/>
    <property type="project" value="UniProtKB-KW"/>
</dbReference>
<dbReference type="SUPFAM" id="SSF52540">
    <property type="entry name" value="P-loop containing nucleoside triphosphate hydrolases"/>
    <property type="match status" value="1"/>
</dbReference>
<dbReference type="InterPro" id="IPR000808">
    <property type="entry name" value="Mrp-like_CS"/>
</dbReference>
<dbReference type="Proteomes" id="UP000236333">
    <property type="component" value="Unassembled WGS sequence"/>
</dbReference>
<evidence type="ECO:0000256" key="1">
    <source>
        <dbReference type="ARBA" id="ARBA00022723"/>
    </source>
</evidence>
<gene>
    <name evidence="6" type="ORF">TSOC_015239</name>
</gene>
<dbReference type="InterPro" id="IPR019591">
    <property type="entry name" value="Mrp/NBP35_ATP-bd"/>
</dbReference>
<evidence type="ECO:0000313" key="6">
    <source>
        <dbReference type="EMBL" id="PNG98989.1"/>
    </source>
</evidence>
<keyword evidence="3" id="KW-0067">ATP-binding</keyword>
<dbReference type="Gene3D" id="3.40.50.300">
    <property type="entry name" value="P-loop containing nucleotide triphosphate hydrolases"/>
    <property type="match status" value="1"/>
</dbReference>
<dbReference type="PANTHER" id="PTHR23264:SF19">
    <property type="entry name" value="CYTOSOLIC FE-S CLUSTER ASSEMBLY FACTOR NUBP2"/>
    <property type="match status" value="1"/>
</dbReference>
<keyword evidence="5" id="KW-0411">Iron-sulfur</keyword>
<reference evidence="6 7" key="1">
    <citation type="journal article" date="2017" name="Mol. Biol. Evol.">
        <title>The 4-celled Tetrabaena socialis nuclear genome reveals the essential components for genetic control of cell number at the origin of multicellularity in the volvocine lineage.</title>
        <authorList>
            <person name="Featherston J."/>
            <person name="Arakaki Y."/>
            <person name="Hanschen E.R."/>
            <person name="Ferris P.J."/>
            <person name="Michod R.E."/>
            <person name="Olson B.J.S.C."/>
            <person name="Nozaki H."/>
            <person name="Durand P.M."/>
        </authorList>
    </citation>
    <scope>NUCLEOTIDE SEQUENCE [LARGE SCALE GENOMIC DNA]</scope>
    <source>
        <strain evidence="6 7">NIES-571</strain>
    </source>
</reference>
<comment type="caution">
    <text evidence="6">The sequence shown here is derived from an EMBL/GenBank/DDBJ whole genome shotgun (WGS) entry which is preliminary data.</text>
</comment>
<dbReference type="EMBL" id="PGGS01004598">
    <property type="protein sequence ID" value="PNG98989.1"/>
    <property type="molecule type" value="Genomic_DNA"/>
</dbReference>
<dbReference type="GO" id="GO:0005829">
    <property type="term" value="C:cytosol"/>
    <property type="evidence" value="ECO:0007669"/>
    <property type="project" value="TreeGrafter"/>
</dbReference>
<protein>
    <submittedName>
        <fullName evidence="6">Cytosolic Fe-S cluster assembly factor nubp1</fullName>
    </submittedName>
</protein>
<feature type="non-terminal residue" evidence="6">
    <location>
        <position position="224"/>
    </location>
</feature>
<name>A0A2J7ZFH9_9CHLO</name>
<dbReference type="InterPro" id="IPR033756">
    <property type="entry name" value="YlxH/NBP35"/>
</dbReference>
<evidence type="ECO:0000256" key="5">
    <source>
        <dbReference type="ARBA" id="ARBA00023014"/>
    </source>
</evidence>
<evidence type="ECO:0000313" key="7">
    <source>
        <dbReference type="Proteomes" id="UP000236333"/>
    </source>
</evidence>
<proteinExistence type="predicted"/>
<dbReference type="GO" id="GO:0140663">
    <property type="term" value="F:ATP-dependent FeS chaperone activity"/>
    <property type="evidence" value="ECO:0007669"/>
    <property type="project" value="InterPro"/>
</dbReference>
<dbReference type="InterPro" id="IPR027417">
    <property type="entry name" value="P-loop_NTPase"/>
</dbReference>
<dbReference type="GO" id="GO:0016226">
    <property type="term" value="P:iron-sulfur cluster assembly"/>
    <property type="evidence" value="ECO:0007669"/>
    <property type="project" value="InterPro"/>
</dbReference>
<dbReference type="AlphaFoldDB" id="A0A2J7ZFH9"/>
<dbReference type="PANTHER" id="PTHR23264">
    <property type="entry name" value="NUCLEOTIDE-BINDING PROTEIN NBP35 YEAST -RELATED"/>
    <property type="match status" value="1"/>
</dbReference>
<dbReference type="GO" id="GO:0046872">
    <property type="term" value="F:metal ion binding"/>
    <property type="evidence" value="ECO:0007669"/>
    <property type="project" value="UniProtKB-KW"/>
</dbReference>
<dbReference type="GO" id="GO:0005524">
    <property type="term" value="F:ATP binding"/>
    <property type="evidence" value="ECO:0007669"/>
    <property type="project" value="UniProtKB-KW"/>
</dbReference>
<keyword evidence="2" id="KW-0547">Nucleotide-binding</keyword>
<sequence length="224" mass="22588">MLPNPDEAVIWRGPRKNGLIKQFLKDVHWGDLDFLVVDAPPGTSDEHITITQCLQGSAGAGGGSGGTAAVIVTTPQDVAIIDVRKEVNFCKKVGLPVLGVVENMSGLVTPLGQRSSIHVVRPAAAAAAAPDGAAAAPAAPAAGAAEEEDVTQQVLALLAERFPGAAVLVRSEVFRAGGGADRMCAEMGVPLLGRVPLDPSLGEAADAGRSVLEPLAAAAAGPEG</sequence>
<keyword evidence="4" id="KW-0408">Iron</keyword>
<dbReference type="Pfam" id="PF10609">
    <property type="entry name" value="ParA"/>
    <property type="match status" value="1"/>
</dbReference>
<organism evidence="6 7">
    <name type="scientific">Tetrabaena socialis</name>
    <dbReference type="NCBI Taxonomy" id="47790"/>
    <lineage>
        <taxon>Eukaryota</taxon>
        <taxon>Viridiplantae</taxon>
        <taxon>Chlorophyta</taxon>
        <taxon>core chlorophytes</taxon>
        <taxon>Chlorophyceae</taxon>
        <taxon>CS clade</taxon>
        <taxon>Chlamydomonadales</taxon>
        <taxon>Tetrabaenaceae</taxon>
        <taxon>Tetrabaena</taxon>
    </lineage>
</organism>
<dbReference type="OrthoDB" id="1741334at2759"/>
<evidence type="ECO:0000256" key="2">
    <source>
        <dbReference type="ARBA" id="ARBA00022741"/>
    </source>
</evidence>